<protein>
    <submittedName>
        <fullName evidence="5">Curved DNA-binding protein</fullName>
    </submittedName>
</protein>
<accession>A0A2M8VIT4</accession>
<dbReference type="SUPFAM" id="SSF49493">
    <property type="entry name" value="HSP40/DnaJ peptide-binding domain"/>
    <property type="match status" value="2"/>
</dbReference>
<keyword evidence="2 5" id="KW-0238">DNA-binding</keyword>
<evidence type="ECO:0000313" key="5">
    <source>
        <dbReference type="EMBL" id="PJI76763.1"/>
    </source>
</evidence>
<dbReference type="GO" id="GO:0051082">
    <property type="term" value="F:unfolded protein binding"/>
    <property type="evidence" value="ECO:0007669"/>
    <property type="project" value="InterPro"/>
</dbReference>
<dbReference type="CDD" id="cd10747">
    <property type="entry name" value="DnaJ_C"/>
    <property type="match status" value="1"/>
</dbReference>
<proteinExistence type="predicted"/>
<dbReference type="RefSeq" id="WP_100380291.1">
    <property type="nucleotide sequence ID" value="NZ_CBCSBW010000007.1"/>
</dbReference>
<dbReference type="Pfam" id="PF01556">
    <property type="entry name" value="DnaJ_C"/>
    <property type="match status" value="1"/>
</dbReference>
<gene>
    <name evidence="5" type="ORF">B0G85_1972</name>
</gene>
<evidence type="ECO:0000256" key="2">
    <source>
        <dbReference type="ARBA" id="ARBA00023125"/>
    </source>
</evidence>
<evidence type="ECO:0000256" key="1">
    <source>
        <dbReference type="ARBA" id="ARBA00022490"/>
    </source>
</evidence>
<dbReference type="PROSITE" id="PS50076">
    <property type="entry name" value="DNAJ_2"/>
    <property type="match status" value="1"/>
</dbReference>
<dbReference type="Pfam" id="PF00226">
    <property type="entry name" value="DnaJ"/>
    <property type="match status" value="1"/>
</dbReference>
<dbReference type="InterPro" id="IPR002939">
    <property type="entry name" value="DnaJ_C"/>
</dbReference>
<dbReference type="AlphaFoldDB" id="A0A2M8VIT4"/>
<dbReference type="PROSITE" id="PS00636">
    <property type="entry name" value="DNAJ_1"/>
    <property type="match status" value="1"/>
</dbReference>
<comment type="caution">
    <text evidence="5">The sequence shown here is derived from an EMBL/GenBank/DDBJ whole genome shotgun (WGS) entry which is preliminary data.</text>
</comment>
<keyword evidence="1" id="KW-0963">Cytoplasm</keyword>
<dbReference type="FunFam" id="2.60.260.20:FF:000013">
    <property type="entry name" value="DnaJ subfamily B member 11"/>
    <property type="match status" value="1"/>
</dbReference>
<organism evidence="5 6">
    <name type="scientific">Polynucleobacter brandtiae</name>
    <dbReference type="NCBI Taxonomy" id="1938816"/>
    <lineage>
        <taxon>Bacteria</taxon>
        <taxon>Pseudomonadati</taxon>
        <taxon>Pseudomonadota</taxon>
        <taxon>Betaproteobacteria</taxon>
        <taxon>Burkholderiales</taxon>
        <taxon>Burkholderiaceae</taxon>
        <taxon>Polynucleobacter</taxon>
    </lineage>
</organism>
<dbReference type="FunFam" id="2.60.260.20:FF:000008">
    <property type="entry name" value="Curved DNA-binding protein"/>
    <property type="match status" value="1"/>
</dbReference>
<dbReference type="InterPro" id="IPR001623">
    <property type="entry name" value="DnaJ_domain"/>
</dbReference>
<keyword evidence="3" id="KW-0143">Chaperone</keyword>
<dbReference type="PRINTS" id="PR00625">
    <property type="entry name" value="JDOMAIN"/>
</dbReference>
<evidence type="ECO:0000256" key="3">
    <source>
        <dbReference type="ARBA" id="ARBA00023186"/>
    </source>
</evidence>
<keyword evidence="6" id="KW-1185">Reference proteome</keyword>
<dbReference type="SMART" id="SM00271">
    <property type="entry name" value="DnaJ"/>
    <property type="match status" value="1"/>
</dbReference>
<dbReference type="GO" id="GO:0042026">
    <property type="term" value="P:protein refolding"/>
    <property type="evidence" value="ECO:0007669"/>
    <property type="project" value="TreeGrafter"/>
</dbReference>
<dbReference type="Proteomes" id="UP000229366">
    <property type="component" value="Unassembled WGS sequence"/>
</dbReference>
<name>A0A2M8VIT4_9BURK</name>
<feature type="domain" description="J" evidence="4">
    <location>
        <begin position="5"/>
        <end position="69"/>
    </location>
</feature>
<sequence>MKFRDYYETLGVARGATEAEIKAAYRKLARKYHPDVNKESGAEEQFKELGEAYAVLKDTEKRAAYDRVGADWKNGQNFTPPPNWNEGFEYSDNNFSGGHAGFGGGYEGDQSEFFESLFGRGGHRQGGRSSHPRQGMDFKGQDHHAKILIDLADTYNGAKRTITLHMPVQDASGHVLTQERKLDVSIPKGMKAGQNLRLSGQGAPGVGSGPAGDLYLEIDFHPNTIFRVDGKDIYLDLPLAPWESALGTTVNIPTPAGSILELTIPAGTAAGRKMRLKGKGIPSKEAGDLYVVPTIVLPRADTDSQKEAYQAFEKAFDFKPRNHLEGWAI</sequence>
<reference evidence="5 6" key="1">
    <citation type="submission" date="2017-11" db="EMBL/GenBank/DDBJ databases">
        <title>Genomic Encyclopedia of Type Strains, Phase III (KMG-III): the genomes of soil and plant-associated and newly described type strains.</title>
        <authorList>
            <person name="Whitman W."/>
        </authorList>
    </citation>
    <scope>NUCLEOTIDE SEQUENCE [LARGE SCALE GENOMIC DNA]</scope>
    <source>
        <strain evidence="5 6">UB-Domo-W1</strain>
    </source>
</reference>
<dbReference type="GO" id="GO:0005737">
    <property type="term" value="C:cytoplasm"/>
    <property type="evidence" value="ECO:0007669"/>
    <property type="project" value="TreeGrafter"/>
</dbReference>
<dbReference type="InterPro" id="IPR008971">
    <property type="entry name" value="HSP40/DnaJ_pept-bd"/>
</dbReference>
<dbReference type="CDD" id="cd06257">
    <property type="entry name" value="DnaJ"/>
    <property type="match status" value="1"/>
</dbReference>
<dbReference type="OrthoDB" id="9779889at2"/>
<dbReference type="InterPro" id="IPR036869">
    <property type="entry name" value="J_dom_sf"/>
</dbReference>
<dbReference type="PANTHER" id="PTHR43096:SF52">
    <property type="entry name" value="DNAJ HOMOLOG 1, MITOCHONDRIAL-RELATED"/>
    <property type="match status" value="1"/>
</dbReference>
<dbReference type="GO" id="GO:0003677">
    <property type="term" value="F:DNA binding"/>
    <property type="evidence" value="ECO:0007669"/>
    <property type="project" value="UniProtKB-KW"/>
</dbReference>
<evidence type="ECO:0000259" key="4">
    <source>
        <dbReference type="PROSITE" id="PS50076"/>
    </source>
</evidence>
<evidence type="ECO:0000313" key="6">
    <source>
        <dbReference type="Proteomes" id="UP000229366"/>
    </source>
</evidence>
<dbReference type="Gene3D" id="2.60.260.20">
    <property type="entry name" value="Urease metallochaperone UreE, N-terminal domain"/>
    <property type="match status" value="2"/>
</dbReference>
<dbReference type="InterPro" id="IPR018253">
    <property type="entry name" value="DnaJ_domain_CS"/>
</dbReference>
<dbReference type="EMBL" id="PGTX01000006">
    <property type="protein sequence ID" value="PJI76763.1"/>
    <property type="molecule type" value="Genomic_DNA"/>
</dbReference>
<dbReference type="PANTHER" id="PTHR43096">
    <property type="entry name" value="DNAJ HOMOLOG 1, MITOCHONDRIAL-RELATED"/>
    <property type="match status" value="1"/>
</dbReference>
<dbReference type="SUPFAM" id="SSF46565">
    <property type="entry name" value="Chaperone J-domain"/>
    <property type="match status" value="1"/>
</dbReference>
<dbReference type="Gene3D" id="1.10.287.110">
    <property type="entry name" value="DnaJ domain"/>
    <property type="match status" value="1"/>
</dbReference>